<accession>A0A382I6L0</accession>
<organism evidence="3">
    <name type="scientific">marine metagenome</name>
    <dbReference type="NCBI Taxonomy" id="408172"/>
    <lineage>
        <taxon>unclassified sequences</taxon>
        <taxon>metagenomes</taxon>
        <taxon>ecological metagenomes</taxon>
    </lineage>
</organism>
<evidence type="ECO:0000259" key="2">
    <source>
        <dbReference type="Pfam" id="PF00248"/>
    </source>
</evidence>
<dbReference type="PANTHER" id="PTHR43625">
    <property type="entry name" value="AFLATOXIN B1 ALDEHYDE REDUCTASE"/>
    <property type="match status" value="1"/>
</dbReference>
<dbReference type="CDD" id="cd19088">
    <property type="entry name" value="AKR_AKR13B1"/>
    <property type="match status" value="1"/>
</dbReference>
<dbReference type="InterPro" id="IPR023210">
    <property type="entry name" value="NADP_OxRdtase_dom"/>
</dbReference>
<gene>
    <name evidence="3" type="ORF">METZ01_LOCUS248090</name>
</gene>
<dbReference type="InterPro" id="IPR020471">
    <property type="entry name" value="AKR"/>
</dbReference>
<dbReference type="PRINTS" id="PR00069">
    <property type="entry name" value="ALDKETRDTASE"/>
</dbReference>
<reference evidence="3" key="1">
    <citation type="submission" date="2018-05" db="EMBL/GenBank/DDBJ databases">
        <authorList>
            <person name="Lanie J.A."/>
            <person name="Ng W.-L."/>
            <person name="Kazmierczak K.M."/>
            <person name="Andrzejewski T.M."/>
            <person name="Davidsen T.M."/>
            <person name="Wayne K.J."/>
            <person name="Tettelin H."/>
            <person name="Glass J.I."/>
            <person name="Rusch D."/>
            <person name="Podicherti R."/>
            <person name="Tsui H.-C.T."/>
            <person name="Winkler M.E."/>
        </authorList>
    </citation>
    <scope>NUCLEOTIDE SEQUENCE</scope>
</reference>
<evidence type="ECO:0000256" key="1">
    <source>
        <dbReference type="ARBA" id="ARBA00023002"/>
    </source>
</evidence>
<name>A0A382I6L0_9ZZZZ</name>
<sequence length="290" mass="30858">MKIRALANTGIELSCVGLGEMPLSLSTRPDEAQAISVVHAAVDAGMTWIDTADVYCADHRDIGHGERLVTTALKAMGDSGKDIVVATKGGLERPGGNWTVNGHPDHLHSACAASLRSLETDCITWYQLHATDPKVHFTESVGALARLQEEGKIQHVGLSNVGVAEIQAAREIVNVVSVQNRCNPFDRDSFNSGVVAFCTRENIAFLPHSPVGGHKGHIRTPEDSVLCAVGARHGISPYQVCIAWLLALSPMMLPIPGASRIESARSSAAAAATSLTQRDMEDLARAFPTV</sequence>
<feature type="domain" description="NADP-dependent oxidoreductase" evidence="2">
    <location>
        <begin position="17"/>
        <end position="284"/>
    </location>
</feature>
<dbReference type="GO" id="GO:0016491">
    <property type="term" value="F:oxidoreductase activity"/>
    <property type="evidence" value="ECO:0007669"/>
    <property type="project" value="UniProtKB-KW"/>
</dbReference>
<keyword evidence="1" id="KW-0560">Oxidoreductase</keyword>
<dbReference type="EMBL" id="UINC01065500">
    <property type="protein sequence ID" value="SVB95236.1"/>
    <property type="molecule type" value="Genomic_DNA"/>
</dbReference>
<dbReference type="PANTHER" id="PTHR43625:SF40">
    <property type="entry name" value="ALDO-KETO REDUCTASE YAKC [NADP(+)]"/>
    <property type="match status" value="1"/>
</dbReference>
<dbReference type="InterPro" id="IPR050791">
    <property type="entry name" value="Aldo-Keto_reductase"/>
</dbReference>
<evidence type="ECO:0000313" key="3">
    <source>
        <dbReference type="EMBL" id="SVB95236.1"/>
    </source>
</evidence>
<dbReference type="SUPFAM" id="SSF51430">
    <property type="entry name" value="NAD(P)-linked oxidoreductase"/>
    <property type="match status" value="1"/>
</dbReference>
<dbReference type="GO" id="GO:0005737">
    <property type="term" value="C:cytoplasm"/>
    <property type="evidence" value="ECO:0007669"/>
    <property type="project" value="TreeGrafter"/>
</dbReference>
<dbReference type="InterPro" id="IPR036812">
    <property type="entry name" value="NAD(P)_OxRdtase_dom_sf"/>
</dbReference>
<proteinExistence type="predicted"/>
<protein>
    <recommendedName>
        <fullName evidence="2">NADP-dependent oxidoreductase domain-containing protein</fullName>
    </recommendedName>
</protein>
<dbReference type="Gene3D" id="3.20.20.100">
    <property type="entry name" value="NADP-dependent oxidoreductase domain"/>
    <property type="match status" value="1"/>
</dbReference>
<dbReference type="AlphaFoldDB" id="A0A382I6L0"/>
<dbReference type="Pfam" id="PF00248">
    <property type="entry name" value="Aldo_ket_red"/>
    <property type="match status" value="1"/>
</dbReference>